<dbReference type="InterPro" id="IPR042089">
    <property type="entry name" value="Peptidase_M13_dom_2"/>
</dbReference>
<dbReference type="Pfam" id="PF05649">
    <property type="entry name" value="Peptidase_M13_N"/>
    <property type="match status" value="1"/>
</dbReference>
<feature type="signal peptide" evidence="9">
    <location>
        <begin position="1"/>
        <end position="21"/>
    </location>
</feature>
<reference evidence="12 13" key="1">
    <citation type="journal article" date="2019" name="J. Hered.">
        <title>An Improved Genome Assembly for Drosophila navojoa, the Basal Species in the mojavensis Cluster.</title>
        <authorList>
            <person name="Vanderlinde T."/>
            <person name="Dupim E.G."/>
            <person name="Nazario-Yepiz N.O."/>
            <person name="Carvalho A.B."/>
        </authorList>
    </citation>
    <scope>NUCLEOTIDE SEQUENCE [LARGE SCALE GENOMIC DNA]</scope>
    <source>
        <strain evidence="12">Navoj_Jal97</strain>
        <tissue evidence="12">Whole organism</tissue>
    </source>
</reference>
<evidence type="ECO:0000256" key="5">
    <source>
        <dbReference type="ARBA" id="ARBA00022723"/>
    </source>
</evidence>
<gene>
    <name evidence="12" type="ORF">AWZ03_010485</name>
</gene>
<evidence type="ECO:0000259" key="11">
    <source>
        <dbReference type="Pfam" id="PF05649"/>
    </source>
</evidence>
<comment type="subcellular location">
    <subcellularLocation>
        <location evidence="2">Cell membrane</location>
        <topology evidence="2">Single-pass type II membrane protein</topology>
    </subcellularLocation>
</comment>
<comment type="caution">
    <text evidence="12">The sequence shown here is derived from an EMBL/GenBank/DDBJ whole genome shotgun (WGS) entry which is preliminary data.</text>
</comment>
<keyword evidence="8" id="KW-0482">Metalloprotease</keyword>
<dbReference type="GO" id="GO:0005886">
    <property type="term" value="C:plasma membrane"/>
    <property type="evidence" value="ECO:0007669"/>
    <property type="project" value="UniProtKB-SubCell"/>
</dbReference>
<evidence type="ECO:0000256" key="1">
    <source>
        <dbReference type="ARBA" id="ARBA00001947"/>
    </source>
</evidence>
<feature type="domain" description="Peptidase M13 N-terminal" evidence="11">
    <location>
        <begin position="70"/>
        <end position="417"/>
    </location>
</feature>
<dbReference type="PANTHER" id="PTHR11733">
    <property type="entry name" value="ZINC METALLOPROTEASE FAMILY M13 NEPRILYSIN-RELATED"/>
    <property type="match status" value="1"/>
</dbReference>
<keyword evidence="7" id="KW-0862">Zinc</keyword>
<accession>A0A484B5H7</accession>
<comment type="cofactor">
    <cofactor evidence="1">
        <name>Zn(2+)</name>
        <dbReference type="ChEBI" id="CHEBI:29105"/>
    </cofactor>
</comment>
<dbReference type="OrthoDB" id="7995352at2759"/>
<dbReference type="Gene3D" id="3.40.390.10">
    <property type="entry name" value="Collagenase (Catalytic Domain)"/>
    <property type="match status" value="1"/>
</dbReference>
<dbReference type="Proteomes" id="UP000295192">
    <property type="component" value="Unassembled WGS sequence"/>
</dbReference>
<keyword evidence="4" id="KW-0645">Protease</keyword>
<dbReference type="SUPFAM" id="SSF55486">
    <property type="entry name" value="Metalloproteases ('zincins'), catalytic domain"/>
    <property type="match status" value="1"/>
</dbReference>
<sequence>MRHLWELCLLLLLLLASQGQGVKALPTAHLNQSCRLTAAESATEPACSPELNLRHIQLLKRYMRPELDACQDFYAYACGNWRSVHKMGESAMSLSGARIDQRYVELFERLLHVPRSTEHSLPLYGKLLRYYHSCRALGKPRLRRYLEQLPHIGGSHWADLLAVLGRYGYHEHYVKIEVSQHNASQHMIVVMPHNYYLNLSLSGSIYNALRRHTHGQLPSLKQLTEQFKQLEQTLQELAQPPSGSSDEDTVSTYTLEQLQQELPGLNWTHVLHLQLGAIYPGSYQLLADDLPALRQLIGYLNRADARLLQLYSWARFLQHLMQLPHNPLSDPQPSFSASSATSCVQHMRKTLYLAMNFAYERNYYGKQRQADEHVIFGVFEELKQQFAQQLRLNTLGLNATLLDALLDKVQGLRINVGNLPRNVSDQFYEECVQHWRVGNDFYENHLNSLLHYYDHLAELERTEDAALRQVWFSFNHHGPELLDNIDATPYFYCLGSIIIMPYAYMQLPLYESQFWPALLYGDLANTLGHEMLHSIDTYFVDYDAQGEMRDYSDQLVLNKNYLKAVNCLNDSEHVMLNERIADISGTRLALNTYMKDPLERRHNGRLYFVQFAQFFCGEEADIYHDTGSKRLNYALAQMPEFAEVFNCAPGTPMNPVSRCSFW</sequence>
<evidence type="ECO:0000256" key="3">
    <source>
        <dbReference type="ARBA" id="ARBA00007357"/>
    </source>
</evidence>
<evidence type="ECO:0000313" key="13">
    <source>
        <dbReference type="Proteomes" id="UP000295192"/>
    </source>
</evidence>
<keyword evidence="13" id="KW-1185">Reference proteome</keyword>
<protein>
    <recommendedName>
        <fullName evidence="14">Peptidase M13 C-terminal domain-containing protein</fullName>
    </recommendedName>
</protein>
<keyword evidence="6" id="KW-0378">Hydrolase</keyword>
<evidence type="ECO:0000256" key="8">
    <source>
        <dbReference type="ARBA" id="ARBA00023049"/>
    </source>
</evidence>
<feature type="domain" description="Peptidase M13 C-terminal" evidence="10">
    <location>
        <begin position="497"/>
        <end position="660"/>
    </location>
</feature>
<dbReference type="EMBL" id="LSRL02000178">
    <property type="protein sequence ID" value="TDG43101.1"/>
    <property type="molecule type" value="Genomic_DNA"/>
</dbReference>
<dbReference type="InterPro" id="IPR018497">
    <property type="entry name" value="Peptidase_M13_C"/>
</dbReference>
<dbReference type="OMA" id="QFAQFFC"/>
<name>A0A484B5H7_DRONA</name>
<dbReference type="AlphaFoldDB" id="A0A484B5H7"/>
<evidence type="ECO:0000259" key="10">
    <source>
        <dbReference type="Pfam" id="PF01431"/>
    </source>
</evidence>
<feature type="chain" id="PRO_5019753183" description="Peptidase M13 C-terminal domain-containing protein" evidence="9">
    <location>
        <begin position="22"/>
        <end position="662"/>
    </location>
</feature>
<dbReference type="GO" id="GO:0046872">
    <property type="term" value="F:metal ion binding"/>
    <property type="evidence" value="ECO:0007669"/>
    <property type="project" value="UniProtKB-KW"/>
</dbReference>
<keyword evidence="9" id="KW-0732">Signal</keyword>
<dbReference type="GO" id="GO:0004222">
    <property type="term" value="F:metalloendopeptidase activity"/>
    <property type="evidence" value="ECO:0007669"/>
    <property type="project" value="InterPro"/>
</dbReference>
<proteinExistence type="inferred from homology"/>
<organism evidence="12 13">
    <name type="scientific">Drosophila navojoa</name>
    <name type="common">Fruit fly</name>
    <dbReference type="NCBI Taxonomy" id="7232"/>
    <lineage>
        <taxon>Eukaryota</taxon>
        <taxon>Metazoa</taxon>
        <taxon>Ecdysozoa</taxon>
        <taxon>Arthropoda</taxon>
        <taxon>Hexapoda</taxon>
        <taxon>Insecta</taxon>
        <taxon>Pterygota</taxon>
        <taxon>Neoptera</taxon>
        <taxon>Endopterygota</taxon>
        <taxon>Diptera</taxon>
        <taxon>Brachycera</taxon>
        <taxon>Muscomorpha</taxon>
        <taxon>Ephydroidea</taxon>
        <taxon>Drosophilidae</taxon>
        <taxon>Drosophila</taxon>
    </lineage>
</organism>
<dbReference type="InterPro" id="IPR008753">
    <property type="entry name" value="Peptidase_M13_N"/>
</dbReference>
<dbReference type="PROSITE" id="PS51885">
    <property type="entry name" value="NEPRILYSIN"/>
    <property type="match status" value="1"/>
</dbReference>
<dbReference type="Pfam" id="PF01431">
    <property type="entry name" value="Peptidase_M13"/>
    <property type="match status" value="1"/>
</dbReference>
<dbReference type="InterPro" id="IPR024079">
    <property type="entry name" value="MetalloPept_cat_dom_sf"/>
</dbReference>
<evidence type="ECO:0000256" key="7">
    <source>
        <dbReference type="ARBA" id="ARBA00022833"/>
    </source>
</evidence>
<evidence type="ECO:0008006" key="14">
    <source>
        <dbReference type="Google" id="ProtNLM"/>
    </source>
</evidence>
<evidence type="ECO:0000256" key="9">
    <source>
        <dbReference type="SAM" id="SignalP"/>
    </source>
</evidence>
<dbReference type="PANTHER" id="PTHR11733:SF237">
    <property type="entry name" value="NEPRILYSIN-LIKE 4"/>
    <property type="match status" value="1"/>
</dbReference>
<dbReference type="Gene3D" id="1.10.1380.10">
    <property type="entry name" value="Neutral endopeptidase , domain2"/>
    <property type="match status" value="1"/>
</dbReference>
<dbReference type="GO" id="GO:0006508">
    <property type="term" value="P:proteolysis"/>
    <property type="evidence" value="ECO:0007669"/>
    <property type="project" value="UniProtKB-KW"/>
</dbReference>
<evidence type="ECO:0000256" key="4">
    <source>
        <dbReference type="ARBA" id="ARBA00022670"/>
    </source>
</evidence>
<dbReference type="InterPro" id="IPR000718">
    <property type="entry name" value="Peptidase_M13"/>
</dbReference>
<evidence type="ECO:0000313" key="12">
    <source>
        <dbReference type="EMBL" id="TDG43101.1"/>
    </source>
</evidence>
<comment type="similarity">
    <text evidence="3">Belongs to the peptidase M13 family.</text>
</comment>
<keyword evidence="5" id="KW-0479">Metal-binding</keyword>
<evidence type="ECO:0000256" key="2">
    <source>
        <dbReference type="ARBA" id="ARBA00004401"/>
    </source>
</evidence>
<evidence type="ECO:0000256" key="6">
    <source>
        <dbReference type="ARBA" id="ARBA00022801"/>
    </source>
</evidence>